<keyword evidence="3" id="KW-1185">Reference proteome</keyword>
<dbReference type="EMBL" id="JABEBT010000019">
    <property type="protein sequence ID" value="KAF7637472.1"/>
    <property type="molecule type" value="Genomic_DNA"/>
</dbReference>
<evidence type="ECO:0000313" key="2">
    <source>
        <dbReference type="EMBL" id="KAF7637472.1"/>
    </source>
</evidence>
<comment type="caution">
    <text evidence="2">The sequence shown here is derived from an EMBL/GenBank/DDBJ whole genome shotgun (WGS) entry which is preliminary data.</text>
</comment>
<evidence type="ECO:0000256" key="1">
    <source>
        <dbReference type="SAM" id="SignalP"/>
    </source>
</evidence>
<dbReference type="Proteomes" id="UP000605970">
    <property type="component" value="Unassembled WGS sequence"/>
</dbReference>
<proteinExistence type="predicted"/>
<reference evidence="2" key="1">
    <citation type="journal article" date="2020" name="Ecol. Evol.">
        <title>Genome structure and content of the rice root-knot nematode (Meloidogyne graminicola).</title>
        <authorList>
            <person name="Phan N.T."/>
            <person name="Danchin E.G.J."/>
            <person name="Klopp C."/>
            <person name="Perfus-Barbeoch L."/>
            <person name="Kozlowski D.K."/>
            <person name="Koutsovoulos G.D."/>
            <person name="Lopez-Roques C."/>
            <person name="Bouchez O."/>
            <person name="Zahm M."/>
            <person name="Besnard G."/>
            <person name="Bellafiore S."/>
        </authorList>
    </citation>
    <scope>NUCLEOTIDE SEQUENCE</scope>
    <source>
        <strain evidence="2">VN-18</strain>
    </source>
</reference>
<evidence type="ECO:0000313" key="3">
    <source>
        <dbReference type="Proteomes" id="UP000605970"/>
    </source>
</evidence>
<keyword evidence="1" id="KW-0732">Signal</keyword>
<name>A0A8S9ZUT7_9BILA</name>
<feature type="chain" id="PRO_5035911114" evidence="1">
    <location>
        <begin position="19"/>
        <end position="106"/>
    </location>
</feature>
<organism evidence="2 3">
    <name type="scientific">Meloidogyne graminicola</name>
    <dbReference type="NCBI Taxonomy" id="189291"/>
    <lineage>
        <taxon>Eukaryota</taxon>
        <taxon>Metazoa</taxon>
        <taxon>Ecdysozoa</taxon>
        <taxon>Nematoda</taxon>
        <taxon>Chromadorea</taxon>
        <taxon>Rhabditida</taxon>
        <taxon>Tylenchina</taxon>
        <taxon>Tylenchomorpha</taxon>
        <taxon>Tylenchoidea</taxon>
        <taxon>Meloidogynidae</taxon>
        <taxon>Meloidogyninae</taxon>
        <taxon>Meloidogyne</taxon>
    </lineage>
</organism>
<protein>
    <submittedName>
        <fullName evidence="2">Uncharacterized protein</fullName>
    </submittedName>
</protein>
<dbReference type="AlphaFoldDB" id="A0A8S9ZUT7"/>
<accession>A0A8S9ZUT7</accession>
<sequence length="106" mass="11909">MALIKFEIFSIFLICVCAFFVCNGKDFDSCVDNSNPNDPKVRECTDTTKKCIIAYCCTGTDSTATCEEIRIIYDGFCQPTGYCPNVFLVPEYYNNCPRANISCFEA</sequence>
<feature type="signal peptide" evidence="1">
    <location>
        <begin position="1"/>
        <end position="18"/>
    </location>
</feature>
<gene>
    <name evidence="2" type="ORF">Mgra_00002991</name>
</gene>